<evidence type="ECO:0000313" key="2">
    <source>
        <dbReference type="Proteomes" id="UP001060215"/>
    </source>
</evidence>
<evidence type="ECO:0000313" key="1">
    <source>
        <dbReference type="EMBL" id="KAI8020641.1"/>
    </source>
</evidence>
<protein>
    <submittedName>
        <fullName evidence="1">Uncharacterized protein</fullName>
    </submittedName>
</protein>
<sequence>MVEEEEPWEERTLHLLYNSKIDQDFSIAKVQKSGRKKHKVRWMSKRAMAIPQVIIELQDQALRESTLRCLSTFLLEHSSSPSPHSFLMQRKRLGAN</sequence>
<name>A0ACC0I536_9ERIC</name>
<keyword evidence="2" id="KW-1185">Reference proteome</keyword>
<dbReference type="Proteomes" id="UP001060215">
    <property type="component" value="Chromosome 2"/>
</dbReference>
<comment type="caution">
    <text evidence="1">The sequence shown here is derived from an EMBL/GenBank/DDBJ whole genome shotgun (WGS) entry which is preliminary data.</text>
</comment>
<dbReference type="EMBL" id="CM045759">
    <property type="protein sequence ID" value="KAI8020641.1"/>
    <property type="molecule type" value="Genomic_DNA"/>
</dbReference>
<accession>A0ACC0I536</accession>
<organism evidence="1 2">
    <name type="scientific">Camellia lanceoleosa</name>
    <dbReference type="NCBI Taxonomy" id="1840588"/>
    <lineage>
        <taxon>Eukaryota</taxon>
        <taxon>Viridiplantae</taxon>
        <taxon>Streptophyta</taxon>
        <taxon>Embryophyta</taxon>
        <taxon>Tracheophyta</taxon>
        <taxon>Spermatophyta</taxon>
        <taxon>Magnoliopsida</taxon>
        <taxon>eudicotyledons</taxon>
        <taxon>Gunneridae</taxon>
        <taxon>Pentapetalae</taxon>
        <taxon>asterids</taxon>
        <taxon>Ericales</taxon>
        <taxon>Theaceae</taxon>
        <taxon>Camellia</taxon>
    </lineage>
</organism>
<gene>
    <name evidence="1" type="ORF">LOK49_LG04G01222</name>
</gene>
<proteinExistence type="predicted"/>
<reference evidence="1 2" key="1">
    <citation type="journal article" date="2022" name="Plant J.">
        <title>Chromosome-level genome of Camellia lanceoleosa provides a valuable resource for understanding genome evolution and self-incompatibility.</title>
        <authorList>
            <person name="Gong W."/>
            <person name="Xiao S."/>
            <person name="Wang L."/>
            <person name="Liao Z."/>
            <person name="Chang Y."/>
            <person name="Mo W."/>
            <person name="Hu G."/>
            <person name="Li W."/>
            <person name="Zhao G."/>
            <person name="Zhu H."/>
            <person name="Hu X."/>
            <person name="Ji K."/>
            <person name="Xiang X."/>
            <person name="Song Q."/>
            <person name="Yuan D."/>
            <person name="Jin S."/>
            <person name="Zhang L."/>
        </authorList>
    </citation>
    <scope>NUCLEOTIDE SEQUENCE [LARGE SCALE GENOMIC DNA]</scope>
    <source>
        <strain evidence="1">SQ_2022a</strain>
    </source>
</reference>